<keyword evidence="2" id="KW-0813">Transport</keyword>
<reference evidence="4 5" key="1">
    <citation type="submission" date="2014-05" db="EMBL/GenBank/DDBJ databases">
        <title>Draft genome sequence of Amycolatopsis rifamycinica DSM 46095.</title>
        <authorList>
            <person name="Lal R."/>
            <person name="Saxena A."/>
            <person name="Kumari R."/>
            <person name="Mukherjee U."/>
            <person name="Singh P."/>
            <person name="Sangwan N."/>
            <person name="Mahato N.K."/>
        </authorList>
    </citation>
    <scope>NUCLEOTIDE SEQUENCE [LARGE SCALE GENOMIC DNA]</scope>
    <source>
        <strain evidence="4 5">DSM 46095</strain>
    </source>
</reference>
<keyword evidence="5" id="KW-1185">Reference proteome</keyword>
<dbReference type="PROSITE" id="PS51257">
    <property type="entry name" value="PROKAR_LIPOPROTEIN"/>
    <property type="match status" value="1"/>
</dbReference>
<keyword evidence="3" id="KW-0732">Signal</keyword>
<dbReference type="AlphaFoldDB" id="A0A066U5R1"/>
<dbReference type="InterPro" id="IPR006059">
    <property type="entry name" value="SBP"/>
</dbReference>
<dbReference type="PANTHER" id="PTHR43649:SF29">
    <property type="entry name" value="OSMOPROTECTIVE COMPOUNDS-BINDING PROTEIN GGTB"/>
    <property type="match status" value="1"/>
</dbReference>
<dbReference type="OrthoDB" id="8663148at2"/>
<evidence type="ECO:0000256" key="2">
    <source>
        <dbReference type="ARBA" id="ARBA00022448"/>
    </source>
</evidence>
<dbReference type="RefSeq" id="WP_043778360.1">
    <property type="nucleotide sequence ID" value="NZ_JMQI01000019.1"/>
</dbReference>
<dbReference type="EMBL" id="JMQI01000019">
    <property type="protein sequence ID" value="KDN22440.1"/>
    <property type="molecule type" value="Genomic_DNA"/>
</dbReference>
<dbReference type="Proteomes" id="UP000027345">
    <property type="component" value="Unassembled WGS sequence"/>
</dbReference>
<dbReference type="Pfam" id="PF01547">
    <property type="entry name" value="SBP_bac_1"/>
    <property type="match status" value="1"/>
</dbReference>
<accession>A0A066U5R1</accession>
<dbReference type="STRING" id="287986.DV20_09305"/>
<feature type="chain" id="PRO_5038987654" evidence="3">
    <location>
        <begin position="21"/>
        <end position="434"/>
    </location>
</feature>
<dbReference type="InterPro" id="IPR050490">
    <property type="entry name" value="Bact_solute-bd_prot1"/>
</dbReference>
<name>A0A066U5R1_9PSEU</name>
<comment type="similarity">
    <text evidence="1">Belongs to the bacterial solute-binding protein 1 family.</text>
</comment>
<dbReference type="Gene3D" id="3.40.190.10">
    <property type="entry name" value="Periplasmic binding protein-like II"/>
    <property type="match status" value="2"/>
</dbReference>
<dbReference type="SUPFAM" id="SSF53850">
    <property type="entry name" value="Periplasmic binding protein-like II"/>
    <property type="match status" value="1"/>
</dbReference>
<evidence type="ECO:0000313" key="4">
    <source>
        <dbReference type="EMBL" id="KDN22440.1"/>
    </source>
</evidence>
<organism evidence="4 5">
    <name type="scientific">Amycolatopsis rifamycinica</name>
    <dbReference type="NCBI Taxonomy" id="287986"/>
    <lineage>
        <taxon>Bacteria</taxon>
        <taxon>Bacillati</taxon>
        <taxon>Actinomycetota</taxon>
        <taxon>Actinomycetes</taxon>
        <taxon>Pseudonocardiales</taxon>
        <taxon>Pseudonocardiaceae</taxon>
        <taxon>Amycolatopsis</taxon>
    </lineage>
</organism>
<dbReference type="PANTHER" id="PTHR43649">
    <property type="entry name" value="ARABINOSE-BINDING PROTEIN-RELATED"/>
    <property type="match status" value="1"/>
</dbReference>
<gene>
    <name evidence="4" type="ORF">DV20_09305</name>
</gene>
<proteinExistence type="inferred from homology"/>
<sequence length="434" mass="45660">MKRCSGLAMAVVLLLSGCSAGSGTEEVTVLGPFTGDEQAAFQRVLDGFTRESGIPVRYQGTRAQDQVLRGDLQQGTPPHVAVLSKPAELAGYARSGHLKPLDAVLGAEATAAYSSQWLKLQQLGGKAVYAVAVKADLKSIVWYTPKTFTGPVPETWDELVAVSRRMAAAGQPPWCLGMGAPPNSGFPGTDWLEDILLHRAGPRVYSDWAAGRLAWTDPAVVDAWQSWGTLVLAPGTVRGGRTAALLTSFADAGRAMFADPPGCALEHLASFAIGGYSAVPRPGGPPVPDRDFRFFPFPGSGGAGPSEVSADLAGMFRDTPAARRLMAYLAGEEGQRIWPSGGTAFSVHQGLVGQNVYGSDVARRIATTLAGGGELCFDASDLMPSAMTSAFYQAVLEYLARPDRLPTLLGQLEQVRKGIGPEQRLDLPCSGAGS</sequence>
<evidence type="ECO:0000256" key="1">
    <source>
        <dbReference type="ARBA" id="ARBA00008520"/>
    </source>
</evidence>
<comment type="caution">
    <text evidence="4">The sequence shown here is derived from an EMBL/GenBank/DDBJ whole genome shotgun (WGS) entry which is preliminary data.</text>
</comment>
<evidence type="ECO:0000313" key="5">
    <source>
        <dbReference type="Proteomes" id="UP000027345"/>
    </source>
</evidence>
<dbReference type="eggNOG" id="COG1653">
    <property type="taxonomic scope" value="Bacteria"/>
</dbReference>
<evidence type="ECO:0000256" key="3">
    <source>
        <dbReference type="SAM" id="SignalP"/>
    </source>
</evidence>
<protein>
    <submittedName>
        <fullName evidence="4">ABC transporter substrate-binding protein</fullName>
    </submittedName>
</protein>
<feature type="signal peptide" evidence="3">
    <location>
        <begin position="1"/>
        <end position="20"/>
    </location>
</feature>